<evidence type="ECO:0000313" key="3">
    <source>
        <dbReference type="EMBL" id="KAA1419687.1"/>
    </source>
</evidence>
<dbReference type="Proteomes" id="UP000325003">
    <property type="component" value="Unassembled WGS sequence"/>
</dbReference>
<comment type="function">
    <text evidence="2">Antitoxin component of a type II toxin-antitoxin (TA) system.</text>
</comment>
<accession>A0A5B1LJB4</accession>
<evidence type="ECO:0000256" key="1">
    <source>
        <dbReference type="ARBA" id="ARBA00009981"/>
    </source>
</evidence>
<name>A0A5B1LJB4_9ACTN</name>
<comment type="similarity">
    <text evidence="1 2">Belongs to the phD/YefM antitoxin family.</text>
</comment>
<dbReference type="InterPro" id="IPR006442">
    <property type="entry name" value="Antitoxin_Phd/YefM"/>
</dbReference>
<dbReference type="Gene3D" id="3.40.1620.10">
    <property type="entry name" value="YefM-like domain"/>
    <property type="match status" value="1"/>
</dbReference>
<dbReference type="InterPro" id="IPR036165">
    <property type="entry name" value="YefM-like_sf"/>
</dbReference>
<comment type="caution">
    <text evidence="3">The sequence shown here is derived from an EMBL/GenBank/DDBJ whole genome shotgun (WGS) entry which is preliminary data.</text>
</comment>
<organism evidence="3 4">
    <name type="scientific">Nocardioides humilatus</name>
    <dbReference type="NCBI Taxonomy" id="2607660"/>
    <lineage>
        <taxon>Bacteria</taxon>
        <taxon>Bacillati</taxon>
        <taxon>Actinomycetota</taxon>
        <taxon>Actinomycetes</taxon>
        <taxon>Propionibacteriales</taxon>
        <taxon>Nocardioidaceae</taxon>
        <taxon>Nocardioides</taxon>
    </lineage>
</organism>
<dbReference type="EMBL" id="VUJV01000003">
    <property type="protein sequence ID" value="KAA1419687.1"/>
    <property type="molecule type" value="Genomic_DNA"/>
</dbReference>
<proteinExistence type="inferred from homology"/>
<sequence>MTTLTRSGYRVGTVPTQELDVTTMTSREFNRDVSAAKRAAADGPVVITDKGRPSHVLLSVTDYERLTGRAGRMAERLAASEAGDLPLARRTVSERPVDL</sequence>
<dbReference type="SUPFAM" id="SSF143120">
    <property type="entry name" value="YefM-like"/>
    <property type="match status" value="1"/>
</dbReference>
<dbReference type="NCBIfam" id="TIGR01552">
    <property type="entry name" value="phd_fam"/>
    <property type="match status" value="1"/>
</dbReference>
<reference evidence="3 4" key="1">
    <citation type="submission" date="2019-09" db="EMBL/GenBank/DDBJ databases">
        <title>Nocardioides panacisoli sp. nov., isolated from the soil of a ginseng field.</title>
        <authorList>
            <person name="Cho C."/>
        </authorList>
    </citation>
    <scope>NUCLEOTIDE SEQUENCE [LARGE SCALE GENOMIC DNA]</scope>
    <source>
        <strain evidence="3 4">BN130099</strain>
    </source>
</reference>
<reference evidence="3 4" key="2">
    <citation type="submission" date="2019-09" db="EMBL/GenBank/DDBJ databases">
        <authorList>
            <person name="Jin C."/>
        </authorList>
    </citation>
    <scope>NUCLEOTIDE SEQUENCE [LARGE SCALE GENOMIC DNA]</scope>
    <source>
        <strain evidence="3 4">BN130099</strain>
    </source>
</reference>
<keyword evidence="4" id="KW-1185">Reference proteome</keyword>
<gene>
    <name evidence="3" type="ORF">F0U44_12000</name>
</gene>
<dbReference type="Pfam" id="PF02604">
    <property type="entry name" value="PhdYeFM_antitox"/>
    <property type="match status" value="1"/>
</dbReference>
<evidence type="ECO:0000256" key="2">
    <source>
        <dbReference type="RuleBase" id="RU362080"/>
    </source>
</evidence>
<protein>
    <recommendedName>
        <fullName evidence="2">Antitoxin</fullName>
    </recommendedName>
</protein>
<dbReference type="AlphaFoldDB" id="A0A5B1LJB4"/>
<evidence type="ECO:0000313" key="4">
    <source>
        <dbReference type="Proteomes" id="UP000325003"/>
    </source>
</evidence>